<evidence type="ECO:0000256" key="5">
    <source>
        <dbReference type="SAM" id="MobiDB-lite"/>
    </source>
</evidence>
<dbReference type="PROSITE" id="PS50016">
    <property type="entry name" value="ZF_PHD_2"/>
    <property type="match status" value="2"/>
</dbReference>
<feature type="domain" description="PHD-type" evidence="6">
    <location>
        <begin position="328"/>
        <end position="378"/>
    </location>
</feature>
<dbReference type="SMART" id="SM00249">
    <property type="entry name" value="PHD"/>
    <property type="match status" value="3"/>
</dbReference>
<feature type="domain" description="PHD-type" evidence="6">
    <location>
        <begin position="470"/>
        <end position="520"/>
    </location>
</feature>
<dbReference type="GO" id="GO:0008270">
    <property type="term" value="F:zinc ion binding"/>
    <property type="evidence" value="ECO:0007669"/>
    <property type="project" value="UniProtKB-KW"/>
</dbReference>
<dbReference type="PROSITE" id="PS01359">
    <property type="entry name" value="ZF_PHD_1"/>
    <property type="match status" value="1"/>
</dbReference>
<sequence>MVDTRKKSNVRGGGSGFESVVVVPNVEAAKTSSVSFDIETGSSGLKSDCLFTYKRRKIAKVREGGKIQDDLVSQLSEKTKSHLHDESGCSHKGSHVKTTSSDDRSLNHQRNIILEQICQSLDSEGGLRKCIQDALVFHPGSGSRTTVKESFNSSEEFSKCTSSTGILHEGLQNGAKGSVGMTSSDSVNECNHYTVTKLCQGTFSDIIMSEKFAELCSLLLENFQGIKADKLFDLSCINSRMKERVYESSPLLFQSDIQEMWTKLQKVGNDIIALTKCLSDKAMTSFHEKVGDSPRSISKDGKHEFFAREKSDMYTKTEPTEALEPDEIHKCRHCGEKADGKNGLVCDSCEKIYHISCINPPIKEIPTRSWYCTNCTEKEIELPHENCTACERLIASNSPFEEKKEKMEEISDEMGKNIKIHNCKICRDEVKMGDEYKICGHSFCPHNFYHLKCLTSKQLISYGPCWYCPSCLCRGCFTDQDDDKIVLCDGCDHAYHIYCMDPPCSTIPKGKWFCEECDSGIQRIQEARRAYENNISRKRALDGKLKGEEGLKKPGEVDMLLNAAKIMNHDEILVAMGLNN</sequence>
<feature type="region of interest" description="Disordered" evidence="5">
    <location>
        <begin position="82"/>
        <end position="104"/>
    </location>
</feature>
<evidence type="ECO:0000256" key="2">
    <source>
        <dbReference type="ARBA" id="ARBA00022771"/>
    </source>
</evidence>
<evidence type="ECO:0000256" key="1">
    <source>
        <dbReference type="ARBA" id="ARBA00022723"/>
    </source>
</evidence>
<comment type="caution">
    <text evidence="7">The sequence shown here is derived from an EMBL/GenBank/DDBJ whole genome shotgun (WGS) entry which is preliminary data.</text>
</comment>
<name>A0AAV6YEK2_9LAMI</name>
<protein>
    <recommendedName>
        <fullName evidence="6">PHD-type domain-containing protein</fullName>
    </recommendedName>
</protein>
<dbReference type="Gene3D" id="3.30.40.10">
    <property type="entry name" value="Zinc/RING finger domain, C3HC4 (zinc finger)"/>
    <property type="match status" value="1"/>
</dbReference>
<dbReference type="SUPFAM" id="SSF57903">
    <property type="entry name" value="FYVE/PHD zinc finger"/>
    <property type="match status" value="2"/>
</dbReference>
<dbReference type="InterPro" id="IPR011011">
    <property type="entry name" value="Znf_FYVE_PHD"/>
</dbReference>
<keyword evidence="8" id="KW-1185">Reference proteome</keyword>
<keyword evidence="1" id="KW-0479">Metal-binding</keyword>
<dbReference type="InterPro" id="IPR019787">
    <property type="entry name" value="Znf_PHD-finger"/>
</dbReference>
<keyword evidence="3" id="KW-0862">Zinc</keyword>
<dbReference type="AlphaFoldDB" id="A0AAV6YEK2"/>
<reference evidence="7" key="1">
    <citation type="submission" date="2019-10" db="EMBL/GenBank/DDBJ databases">
        <authorList>
            <person name="Zhang R."/>
            <person name="Pan Y."/>
            <person name="Wang J."/>
            <person name="Ma R."/>
            <person name="Yu S."/>
        </authorList>
    </citation>
    <scope>NUCLEOTIDE SEQUENCE</scope>
    <source>
        <strain evidence="7">LA-IB0</strain>
        <tissue evidence="7">Leaf</tissue>
    </source>
</reference>
<dbReference type="InterPro" id="IPR013083">
    <property type="entry name" value="Znf_RING/FYVE/PHD"/>
</dbReference>
<dbReference type="Pfam" id="PF00628">
    <property type="entry name" value="PHD"/>
    <property type="match status" value="2"/>
</dbReference>
<evidence type="ECO:0000313" key="8">
    <source>
        <dbReference type="Proteomes" id="UP000826271"/>
    </source>
</evidence>
<evidence type="ECO:0000259" key="6">
    <source>
        <dbReference type="PROSITE" id="PS50016"/>
    </source>
</evidence>
<evidence type="ECO:0000256" key="4">
    <source>
        <dbReference type="PROSITE-ProRule" id="PRU00146"/>
    </source>
</evidence>
<keyword evidence="2 4" id="KW-0863">Zinc-finger</keyword>
<dbReference type="Proteomes" id="UP000826271">
    <property type="component" value="Unassembled WGS sequence"/>
</dbReference>
<dbReference type="InterPro" id="IPR001965">
    <property type="entry name" value="Znf_PHD"/>
</dbReference>
<dbReference type="EMBL" id="WHWC01000001">
    <property type="protein sequence ID" value="KAG8389775.1"/>
    <property type="molecule type" value="Genomic_DNA"/>
</dbReference>
<evidence type="ECO:0000313" key="7">
    <source>
        <dbReference type="EMBL" id="KAG8389775.1"/>
    </source>
</evidence>
<organism evidence="7 8">
    <name type="scientific">Buddleja alternifolia</name>
    <dbReference type="NCBI Taxonomy" id="168488"/>
    <lineage>
        <taxon>Eukaryota</taxon>
        <taxon>Viridiplantae</taxon>
        <taxon>Streptophyta</taxon>
        <taxon>Embryophyta</taxon>
        <taxon>Tracheophyta</taxon>
        <taxon>Spermatophyta</taxon>
        <taxon>Magnoliopsida</taxon>
        <taxon>eudicotyledons</taxon>
        <taxon>Gunneridae</taxon>
        <taxon>Pentapetalae</taxon>
        <taxon>asterids</taxon>
        <taxon>lamiids</taxon>
        <taxon>Lamiales</taxon>
        <taxon>Scrophulariaceae</taxon>
        <taxon>Buddlejeae</taxon>
        <taxon>Buddleja</taxon>
    </lineage>
</organism>
<gene>
    <name evidence="7" type="ORF">BUALT_Bualt01G0013600</name>
</gene>
<dbReference type="PANTHER" id="PTHR47162">
    <property type="entry name" value="OS02G0192300 PROTEIN"/>
    <property type="match status" value="1"/>
</dbReference>
<evidence type="ECO:0000256" key="3">
    <source>
        <dbReference type="ARBA" id="ARBA00022833"/>
    </source>
</evidence>
<dbReference type="InterPro" id="IPR019786">
    <property type="entry name" value="Zinc_finger_PHD-type_CS"/>
</dbReference>
<accession>A0AAV6YEK2</accession>
<proteinExistence type="predicted"/>
<dbReference type="Gene3D" id="2.30.30.1150">
    <property type="match status" value="1"/>
</dbReference>
<dbReference type="PANTHER" id="PTHR47162:SF9">
    <property type="entry name" value="PHD FINGER PROTEIN EHD3-LIKE"/>
    <property type="match status" value="1"/>
</dbReference>